<dbReference type="EMBL" id="WUBR01000003">
    <property type="protein sequence ID" value="MWV28923.1"/>
    <property type="molecule type" value="Genomic_DNA"/>
</dbReference>
<reference evidence="1 2" key="2">
    <citation type="submission" date="2020-02" db="EMBL/GenBank/DDBJ databases">
        <title>Erythrobacter dongmakensis sp. nov., isolated from a tidal mudflat.</title>
        <authorList>
            <person name="Kim I.S."/>
        </authorList>
    </citation>
    <scope>NUCLEOTIDE SEQUENCE [LARGE SCALE GENOMIC DNA]</scope>
    <source>
        <strain evidence="1 2">GH3-10</strain>
    </source>
</reference>
<sequence>MTQVSRIIAAWWRTRRAMRRSPAALAAGRARAWAALQPALARTPALASFTGGEIEDFPITDIADVRRDYGLWNSLGLSDATLRAMANAAEDGAAASPTALSAGWSTGSSGGARGLFVASPAERAEYIGQSLARLLPARAMLRRQRIALYLRAGNALYSDAGRGRFAFRHLPLGAPLAETIDELQAFASTILIAPPHRLIALAEAGVRLPALRHLFCGSEPISAAERAFIADRLGHAPRAIYQATEGFLGAECAQGRLHLNDHVLAIELEPVAGTPGVRPIITDLKRTSQPVVRLRGDDYLELDPRVCPCGFAGRVIAPVEGRIADIWPGEAGPVTPPQIVAAVERLLGAGHRWQAVGRTAKAVLRVAPECPPALASDAADALSACVARPVTVQQDLPEWSGPKRRKVMWADA</sequence>
<dbReference type="RefSeq" id="WP_160486568.1">
    <property type="nucleotide sequence ID" value="NZ_WUBR01000003.1"/>
</dbReference>
<proteinExistence type="predicted"/>
<keyword evidence="1" id="KW-0131">Cell cycle</keyword>
<comment type="caution">
    <text evidence="1">The sequence shown here is derived from an EMBL/GenBank/DDBJ whole genome shotgun (WGS) entry which is preliminary data.</text>
</comment>
<dbReference type="Proteomes" id="UP000461409">
    <property type="component" value="Unassembled WGS sequence"/>
</dbReference>
<reference evidence="1 2" key="1">
    <citation type="submission" date="2019-12" db="EMBL/GenBank/DDBJ databases">
        <authorList>
            <person name="Lee S.D."/>
        </authorList>
    </citation>
    <scope>NUCLEOTIDE SEQUENCE [LARGE SCALE GENOMIC DNA]</scope>
    <source>
        <strain evidence="1 2">GH3-10</strain>
    </source>
</reference>
<accession>A0A844XGS0</accession>
<evidence type="ECO:0000313" key="1">
    <source>
        <dbReference type="EMBL" id="MWV28923.1"/>
    </source>
</evidence>
<evidence type="ECO:0000313" key="2">
    <source>
        <dbReference type="Proteomes" id="UP000461409"/>
    </source>
</evidence>
<gene>
    <name evidence="1" type="ORF">GRF63_13505</name>
</gene>
<dbReference type="Gene3D" id="3.40.50.12780">
    <property type="entry name" value="N-terminal domain of ligase-like"/>
    <property type="match status" value="1"/>
</dbReference>
<dbReference type="PANTHER" id="PTHR36932:SF1">
    <property type="entry name" value="CAPSULAR POLYSACCHARIDE BIOSYNTHESIS PROTEIN"/>
    <property type="match status" value="1"/>
</dbReference>
<name>A0A844XGS0_9SPHN</name>
<keyword evidence="1" id="KW-0132">Cell division</keyword>
<dbReference type="AlphaFoldDB" id="A0A844XGS0"/>
<dbReference type="GO" id="GO:0051301">
    <property type="term" value="P:cell division"/>
    <property type="evidence" value="ECO:0007669"/>
    <property type="project" value="UniProtKB-KW"/>
</dbReference>
<dbReference type="PANTHER" id="PTHR36932">
    <property type="entry name" value="CAPSULAR POLYSACCHARIDE BIOSYNTHESIS PROTEIN"/>
    <property type="match status" value="1"/>
</dbReference>
<dbReference type="InterPro" id="IPR053158">
    <property type="entry name" value="CapK_Type1_Caps_Biosynth"/>
</dbReference>
<organism evidence="1 2">
    <name type="scientific">Aurantiacibacter rhizosphaerae</name>
    <dbReference type="NCBI Taxonomy" id="2691582"/>
    <lineage>
        <taxon>Bacteria</taxon>
        <taxon>Pseudomonadati</taxon>
        <taxon>Pseudomonadota</taxon>
        <taxon>Alphaproteobacteria</taxon>
        <taxon>Sphingomonadales</taxon>
        <taxon>Erythrobacteraceae</taxon>
        <taxon>Aurantiacibacter</taxon>
    </lineage>
</organism>
<dbReference type="InterPro" id="IPR042099">
    <property type="entry name" value="ANL_N_sf"/>
</dbReference>
<dbReference type="SUPFAM" id="SSF56801">
    <property type="entry name" value="Acetyl-CoA synthetase-like"/>
    <property type="match status" value="1"/>
</dbReference>
<protein>
    <submittedName>
        <fullName evidence="1">Cell division protein FtsA</fullName>
    </submittedName>
</protein>
<keyword evidence="2" id="KW-1185">Reference proteome</keyword>